<keyword evidence="3" id="KW-1185">Reference proteome</keyword>
<name>A0A8X6UZG4_TRICX</name>
<dbReference type="Proteomes" id="UP000887159">
    <property type="component" value="Unassembled WGS sequence"/>
</dbReference>
<feature type="compositionally biased region" description="Basic and acidic residues" evidence="1">
    <location>
        <begin position="50"/>
        <end position="59"/>
    </location>
</feature>
<protein>
    <submittedName>
        <fullName evidence="2">Uncharacterized protein</fullName>
    </submittedName>
</protein>
<evidence type="ECO:0000313" key="2">
    <source>
        <dbReference type="EMBL" id="GFX93568.1"/>
    </source>
</evidence>
<sequence>MSSNVERKVICQSSITCVQWMTDYENGKNKQQCTLVGIANVYKTTGDGSRNMESRTNDKDELELAPWSPNPRTYQCEDLNPRQNSNPRVNSIVN</sequence>
<proteinExistence type="predicted"/>
<organism evidence="2 3">
    <name type="scientific">Trichonephila clavipes</name>
    <name type="common">Golden silk orbweaver</name>
    <name type="synonym">Nephila clavipes</name>
    <dbReference type="NCBI Taxonomy" id="2585209"/>
    <lineage>
        <taxon>Eukaryota</taxon>
        <taxon>Metazoa</taxon>
        <taxon>Ecdysozoa</taxon>
        <taxon>Arthropoda</taxon>
        <taxon>Chelicerata</taxon>
        <taxon>Arachnida</taxon>
        <taxon>Araneae</taxon>
        <taxon>Araneomorphae</taxon>
        <taxon>Entelegynae</taxon>
        <taxon>Araneoidea</taxon>
        <taxon>Nephilidae</taxon>
        <taxon>Trichonephila</taxon>
    </lineage>
</organism>
<feature type="compositionally biased region" description="Polar residues" evidence="1">
    <location>
        <begin position="81"/>
        <end position="94"/>
    </location>
</feature>
<comment type="caution">
    <text evidence="2">The sequence shown here is derived from an EMBL/GenBank/DDBJ whole genome shotgun (WGS) entry which is preliminary data.</text>
</comment>
<evidence type="ECO:0000313" key="3">
    <source>
        <dbReference type="Proteomes" id="UP000887159"/>
    </source>
</evidence>
<dbReference type="AlphaFoldDB" id="A0A8X6UZG4"/>
<gene>
    <name evidence="2" type="ORF">TNCV_1587461</name>
</gene>
<feature type="region of interest" description="Disordered" evidence="1">
    <location>
        <begin position="44"/>
        <end position="94"/>
    </location>
</feature>
<accession>A0A8X6UZG4</accession>
<evidence type="ECO:0000256" key="1">
    <source>
        <dbReference type="SAM" id="MobiDB-lite"/>
    </source>
</evidence>
<dbReference type="EMBL" id="BMAU01021175">
    <property type="protein sequence ID" value="GFX93568.1"/>
    <property type="molecule type" value="Genomic_DNA"/>
</dbReference>
<reference evidence="2" key="1">
    <citation type="submission" date="2020-08" db="EMBL/GenBank/DDBJ databases">
        <title>Multicomponent nature underlies the extraordinary mechanical properties of spider dragline silk.</title>
        <authorList>
            <person name="Kono N."/>
            <person name="Nakamura H."/>
            <person name="Mori M."/>
            <person name="Yoshida Y."/>
            <person name="Ohtoshi R."/>
            <person name="Malay A.D."/>
            <person name="Moran D.A.P."/>
            <person name="Tomita M."/>
            <person name="Numata K."/>
            <person name="Arakawa K."/>
        </authorList>
    </citation>
    <scope>NUCLEOTIDE SEQUENCE</scope>
</reference>